<proteinExistence type="predicted"/>
<accession>A0ABR6U4R6</accession>
<evidence type="ECO:0000313" key="2">
    <source>
        <dbReference type="Proteomes" id="UP000604001"/>
    </source>
</evidence>
<dbReference type="InterPro" id="IPR011856">
    <property type="entry name" value="tRNA_endonuc-like_dom_sf"/>
</dbReference>
<sequence length="183" mass="20581">MAGDNKEAVLQKYIFEHLWLLDPGWDKATVPVMEQAVSKLIQKQGVPKDRFDIKYRVSGTNHVVVELKRSNRKVSTAALIEQINKYRYPILGFLKDTEGTDVELQTVCLVGEDLSDWKHEGGREASRQQLAAINARVVKYDKLIKDAKQSYEEYLDAHKKLGTVREVLAAIEDALGAAQPGSD</sequence>
<comment type="caution">
    <text evidence="1">The sequence shown here is derived from an EMBL/GenBank/DDBJ whole genome shotgun (WGS) entry which is preliminary data.</text>
</comment>
<dbReference type="EMBL" id="JACMYC010000002">
    <property type="protein sequence ID" value="MBC2959383.1"/>
    <property type="molecule type" value="Genomic_DNA"/>
</dbReference>
<organism evidence="1 2">
    <name type="scientific">Nocardioides deserti</name>
    <dbReference type="NCBI Taxonomy" id="1588644"/>
    <lineage>
        <taxon>Bacteria</taxon>
        <taxon>Bacillati</taxon>
        <taxon>Actinomycetota</taxon>
        <taxon>Actinomycetes</taxon>
        <taxon>Propionibacteriales</taxon>
        <taxon>Nocardioidaceae</taxon>
        <taxon>Nocardioides</taxon>
    </lineage>
</organism>
<keyword evidence="2" id="KW-1185">Reference proteome</keyword>
<gene>
    <name evidence="1" type="ORF">H7344_03620</name>
</gene>
<protein>
    <recommendedName>
        <fullName evidence="3">Type I restriction enzyme R protein N-terminal domain-containing protein</fullName>
    </recommendedName>
</protein>
<evidence type="ECO:0008006" key="3">
    <source>
        <dbReference type="Google" id="ProtNLM"/>
    </source>
</evidence>
<dbReference type="Proteomes" id="UP000604001">
    <property type="component" value="Unassembled WGS sequence"/>
</dbReference>
<dbReference type="Gene3D" id="3.40.1350.10">
    <property type="match status" value="1"/>
</dbReference>
<reference evidence="1 2" key="1">
    <citation type="submission" date="2020-08" db="EMBL/GenBank/DDBJ databases">
        <title>novel species in genus Nocardioides.</title>
        <authorList>
            <person name="Zhang G."/>
        </authorList>
    </citation>
    <scope>NUCLEOTIDE SEQUENCE [LARGE SCALE GENOMIC DNA]</scope>
    <source>
        <strain evidence="1 2">SC8A-24</strain>
    </source>
</reference>
<name>A0ABR6U4R6_9ACTN</name>
<dbReference type="RefSeq" id="WP_186344679.1">
    <property type="nucleotide sequence ID" value="NZ_BMMR01000002.1"/>
</dbReference>
<evidence type="ECO:0000313" key="1">
    <source>
        <dbReference type="EMBL" id="MBC2959383.1"/>
    </source>
</evidence>